<dbReference type="AlphaFoldDB" id="S6AA82"/>
<name>S6AA82_SULDS</name>
<proteinExistence type="predicted"/>
<dbReference type="eggNOG" id="COG1514">
    <property type="taxonomic scope" value="Bacteria"/>
</dbReference>
<dbReference type="Proteomes" id="UP000015559">
    <property type="component" value="Chromosome"/>
</dbReference>
<dbReference type="STRING" id="1163617.SCD_n01584"/>
<dbReference type="KEGG" id="sdr:SCD_n01584"/>
<keyword evidence="1" id="KW-0378">Hydrolase</keyword>
<dbReference type="EMBL" id="AP013066">
    <property type="protein sequence ID" value="BAN35405.1"/>
    <property type="molecule type" value="Genomic_DNA"/>
</dbReference>
<gene>
    <name evidence="3" type="ORF">SCD_n01584</name>
</gene>
<keyword evidence="4" id="KW-1185">Reference proteome</keyword>
<reference evidence="3 4" key="1">
    <citation type="journal article" date="2012" name="Appl. Environ. Microbiol.">
        <title>Draft genome sequence of a psychrotolerant sulfur-oxidizing bacterium, Sulfuricella denitrificans skB26, and proteomic insights into cold adaptation.</title>
        <authorList>
            <person name="Watanabe T."/>
            <person name="Kojima H."/>
            <person name="Fukui M."/>
        </authorList>
    </citation>
    <scope>NUCLEOTIDE SEQUENCE [LARGE SCALE GENOMIC DNA]</scope>
    <source>
        <strain evidence="4">skB26</strain>
    </source>
</reference>
<dbReference type="InterPro" id="IPR009097">
    <property type="entry name" value="Cyclic_Pdiesterase"/>
</dbReference>
<dbReference type="Pfam" id="PF02834">
    <property type="entry name" value="LigT_PEase"/>
    <property type="match status" value="1"/>
</dbReference>
<sequence>MAFLGEVGPERIGDLLELAGEIRVPEFNIGLTRFGWWPHNRIVWAAPGETPVELVRLIDSLREKLLGAGFRFDTKSFVPHITLLRKADCRKNPLLAGAIEWRARDFVLVRSVSGESGSSYEVVGRWKLL</sequence>
<dbReference type="GO" id="GO:0016874">
    <property type="term" value="F:ligase activity"/>
    <property type="evidence" value="ECO:0007669"/>
    <property type="project" value="UniProtKB-KW"/>
</dbReference>
<feature type="domain" description="Phosphoesterase HXTX" evidence="2">
    <location>
        <begin position="47"/>
        <end position="93"/>
    </location>
</feature>
<dbReference type="PANTHER" id="PTHR35561">
    <property type="entry name" value="RNA 2',3'-CYCLIC PHOSPHODIESTERASE"/>
    <property type="match status" value="1"/>
</dbReference>
<dbReference type="Gene3D" id="3.90.1140.10">
    <property type="entry name" value="Cyclic phosphodiesterase"/>
    <property type="match status" value="1"/>
</dbReference>
<dbReference type="PANTHER" id="PTHR35561:SF1">
    <property type="entry name" value="RNA 2',3'-CYCLIC PHOSPHODIESTERASE"/>
    <property type="match status" value="1"/>
</dbReference>
<dbReference type="GO" id="GO:0004113">
    <property type="term" value="F:2',3'-cyclic-nucleotide 3'-phosphodiesterase activity"/>
    <property type="evidence" value="ECO:0007669"/>
    <property type="project" value="InterPro"/>
</dbReference>
<dbReference type="HOGENOM" id="CLU_081251_2_1_4"/>
<evidence type="ECO:0000313" key="3">
    <source>
        <dbReference type="EMBL" id="BAN35405.1"/>
    </source>
</evidence>
<organism evidence="3 4">
    <name type="scientific">Sulfuricella denitrificans (strain DSM 22764 / NBRC 105220 / skB26)</name>
    <dbReference type="NCBI Taxonomy" id="1163617"/>
    <lineage>
        <taxon>Bacteria</taxon>
        <taxon>Pseudomonadati</taxon>
        <taxon>Pseudomonadota</taxon>
        <taxon>Betaproteobacteria</taxon>
        <taxon>Nitrosomonadales</taxon>
        <taxon>Sulfuricellaceae</taxon>
        <taxon>Sulfuricella</taxon>
    </lineage>
</organism>
<dbReference type="GO" id="GO:0008664">
    <property type="term" value="F:RNA 2',3'-cyclic 3'-phosphodiesterase activity"/>
    <property type="evidence" value="ECO:0007669"/>
    <property type="project" value="InterPro"/>
</dbReference>
<dbReference type="InterPro" id="IPR004175">
    <property type="entry name" value="RNA_CPDase"/>
</dbReference>
<dbReference type="InterPro" id="IPR014051">
    <property type="entry name" value="Phosphoesterase_HXTX"/>
</dbReference>
<evidence type="ECO:0000256" key="1">
    <source>
        <dbReference type="ARBA" id="ARBA00022801"/>
    </source>
</evidence>
<protein>
    <submittedName>
        <fullName evidence="3">2'-5' RNA ligase</fullName>
    </submittedName>
</protein>
<evidence type="ECO:0000259" key="2">
    <source>
        <dbReference type="Pfam" id="PF02834"/>
    </source>
</evidence>
<evidence type="ECO:0000313" key="4">
    <source>
        <dbReference type="Proteomes" id="UP000015559"/>
    </source>
</evidence>
<keyword evidence="3" id="KW-0436">Ligase</keyword>
<dbReference type="SUPFAM" id="SSF55144">
    <property type="entry name" value="LigT-like"/>
    <property type="match status" value="1"/>
</dbReference>
<dbReference type="NCBIfam" id="TIGR02258">
    <property type="entry name" value="2_5_ligase"/>
    <property type="match status" value="1"/>
</dbReference>
<accession>S6AA82</accession>